<sequence>MGKLQEFLMQSEERAQVTEEVAISGFPVPFTVKSITEGENKALRKTCQKVNFDKKTHQKTTETDMDLYNNRLVIACCVDPNFKDADLQAKYGVMGAEALIDVLLKPGQFVDLLVAIQDVNGFTDDVNDLREEAKN</sequence>
<proteinExistence type="predicted"/>
<dbReference type="InterPro" id="IPR038559">
    <property type="entry name" value="XkdN-like_sf"/>
</dbReference>
<dbReference type="EMBL" id="JAHLQN010000001">
    <property type="protein sequence ID" value="MBU5628292.1"/>
    <property type="molecule type" value="Genomic_DNA"/>
</dbReference>
<dbReference type="Proteomes" id="UP000787672">
    <property type="component" value="Unassembled WGS sequence"/>
</dbReference>
<evidence type="ECO:0000313" key="1">
    <source>
        <dbReference type="EMBL" id="MBU5628292.1"/>
    </source>
</evidence>
<dbReference type="InterPro" id="IPR014986">
    <property type="entry name" value="XkdN-like"/>
</dbReference>
<evidence type="ECO:0008006" key="3">
    <source>
        <dbReference type="Google" id="ProtNLM"/>
    </source>
</evidence>
<keyword evidence="2" id="KW-1185">Reference proteome</keyword>
<dbReference type="RefSeq" id="WP_021751075.1">
    <property type="nucleotide sequence ID" value="NZ_JAHLQN010000001.1"/>
</dbReference>
<dbReference type="Pfam" id="PF08890">
    <property type="entry name" value="Phage_TAC_5"/>
    <property type="match status" value="1"/>
</dbReference>
<accession>A0ABS6FDD3</accession>
<name>A0ABS6FDD3_9FIRM</name>
<protein>
    <recommendedName>
        <fullName evidence="3">Phage portal protein</fullName>
    </recommendedName>
</protein>
<reference evidence="1 2" key="1">
    <citation type="submission" date="2021-06" db="EMBL/GenBank/DDBJ databases">
        <authorList>
            <person name="Sun Q."/>
            <person name="Li D."/>
        </authorList>
    </citation>
    <scope>NUCLEOTIDE SEQUENCE [LARGE SCALE GENOMIC DNA]</scope>
    <source>
        <strain evidence="1 2">MSJ-2</strain>
    </source>
</reference>
<organism evidence="1 2">
    <name type="scientific">Dysosmobacter acutus</name>
    <dbReference type="NCBI Taxonomy" id="2841504"/>
    <lineage>
        <taxon>Bacteria</taxon>
        <taxon>Bacillati</taxon>
        <taxon>Bacillota</taxon>
        <taxon>Clostridia</taxon>
        <taxon>Eubacteriales</taxon>
        <taxon>Oscillospiraceae</taxon>
        <taxon>Dysosmobacter</taxon>
    </lineage>
</organism>
<gene>
    <name evidence="1" type="ORF">KQI82_15385</name>
</gene>
<evidence type="ECO:0000313" key="2">
    <source>
        <dbReference type="Proteomes" id="UP000787672"/>
    </source>
</evidence>
<comment type="caution">
    <text evidence="1">The sequence shown here is derived from an EMBL/GenBank/DDBJ whole genome shotgun (WGS) entry which is preliminary data.</text>
</comment>
<dbReference type="Gene3D" id="3.30.2220.30">
    <property type="match status" value="1"/>
</dbReference>